<organism evidence="1 2">
    <name type="scientific">Janibacter alittae</name>
    <dbReference type="NCBI Taxonomy" id="3115209"/>
    <lineage>
        <taxon>Bacteria</taxon>
        <taxon>Bacillati</taxon>
        <taxon>Actinomycetota</taxon>
        <taxon>Actinomycetes</taxon>
        <taxon>Micrococcales</taxon>
        <taxon>Intrasporangiaceae</taxon>
        <taxon>Janibacter</taxon>
    </lineage>
</organism>
<reference evidence="1 2" key="1">
    <citation type="submission" date="2024-02" db="EMBL/GenBank/DDBJ databases">
        <title>Janibacter sp. nov., isolated from gut of marine sandworm.</title>
        <authorList>
            <person name="Kim B."/>
            <person name="Jun M.O."/>
            <person name="Shin N.-R."/>
        </authorList>
    </citation>
    <scope>NUCLEOTIDE SEQUENCE [LARGE SCALE GENOMIC DNA]</scope>
    <source>
        <strain evidence="1 2">A1S7</strain>
    </source>
</reference>
<name>A0ABZ2MHY0_9MICO</name>
<keyword evidence="2" id="KW-1185">Reference proteome</keyword>
<accession>A0ABZ2MHY0</accession>
<dbReference type="Proteomes" id="UP001382727">
    <property type="component" value="Chromosome"/>
</dbReference>
<sequence length="204" mass="21870">MATQIIDRFDGRILGAGSTSGLRLVIGDWWRTPLGAFSGVMIATADHRRVLLAINERVAEYVSATYSFDEVVLTPVTVTERDGGARWEVDAGPLRASVGLGGRTGVGRLLRLLPGPLARSRAFATLADPVARRVFPGVRTRGSAGNGRREYYGARDQRAVTRLSGTWHGVELGALADVAPPPQFGFSSTPVRPSLTEVTTTVVR</sequence>
<gene>
    <name evidence="1" type="ORF">V1351_00720</name>
</gene>
<dbReference type="EMBL" id="CP144913">
    <property type="protein sequence ID" value="WXB76613.1"/>
    <property type="molecule type" value="Genomic_DNA"/>
</dbReference>
<proteinExistence type="predicted"/>
<evidence type="ECO:0000313" key="1">
    <source>
        <dbReference type="EMBL" id="WXB76613.1"/>
    </source>
</evidence>
<evidence type="ECO:0000313" key="2">
    <source>
        <dbReference type="Proteomes" id="UP001382727"/>
    </source>
</evidence>
<dbReference type="RefSeq" id="WP_338749759.1">
    <property type="nucleotide sequence ID" value="NZ_CP144913.1"/>
</dbReference>
<protein>
    <submittedName>
        <fullName evidence="1">Uncharacterized protein</fullName>
    </submittedName>
</protein>